<proteinExistence type="inferred from homology"/>
<dbReference type="PANTHER" id="PTHR43708">
    <property type="entry name" value="CONSERVED EXPRESSED OXIDOREDUCTASE (EUROFUNG)"/>
    <property type="match status" value="1"/>
</dbReference>
<keyword evidence="2 5" id="KW-0560">Oxidoreductase</keyword>
<dbReference type="Pfam" id="PF02894">
    <property type="entry name" value="GFO_IDH_MocA_C"/>
    <property type="match status" value="1"/>
</dbReference>
<dbReference type="InterPro" id="IPR004104">
    <property type="entry name" value="Gfo/Idh/MocA-like_OxRdtase_C"/>
</dbReference>
<evidence type="ECO:0000259" key="4">
    <source>
        <dbReference type="Pfam" id="PF02894"/>
    </source>
</evidence>
<feature type="domain" description="Gfo/Idh/MocA-like oxidoreductase N-terminal" evidence="3">
    <location>
        <begin position="5"/>
        <end position="122"/>
    </location>
</feature>
<dbReference type="Gene3D" id="3.30.360.10">
    <property type="entry name" value="Dihydrodipicolinate Reductase, domain 2"/>
    <property type="match status" value="1"/>
</dbReference>
<dbReference type="RefSeq" id="WP_237359591.1">
    <property type="nucleotide sequence ID" value="NZ_CAKLDM010000001.1"/>
</dbReference>
<dbReference type="Pfam" id="PF01408">
    <property type="entry name" value="GFO_IDH_MocA"/>
    <property type="match status" value="1"/>
</dbReference>
<evidence type="ECO:0000313" key="6">
    <source>
        <dbReference type="Proteomes" id="UP000838748"/>
    </source>
</evidence>
<name>A0ABN8DZG8_9VIBR</name>
<evidence type="ECO:0000256" key="1">
    <source>
        <dbReference type="ARBA" id="ARBA00010928"/>
    </source>
</evidence>
<evidence type="ECO:0000256" key="2">
    <source>
        <dbReference type="ARBA" id="ARBA00023002"/>
    </source>
</evidence>
<dbReference type="SUPFAM" id="SSF51735">
    <property type="entry name" value="NAD(P)-binding Rossmann-fold domains"/>
    <property type="match status" value="1"/>
</dbReference>
<keyword evidence="6" id="KW-1185">Reference proteome</keyword>
<dbReference type="NCBIfam" id="NF008607">
    <property type="entry name" value="PRK11579.1"/>
    <property type="match status" value="1"/>
</dbReference>
<dbReference type="PANTHER" id="PTHR43708:SF5">
    <property type="entry name" value="CONSERVED EXPRESSED OXIDOREDUCTASE (EUROFUNG)-RELATED"/>
    <property type="match status" value="1"/>
</dbReference>
<accession>A0ABN8DZG8</accession>
<dbReference type="Gene3D" id="3.40.50.720">
    <property type="entry name" value="NAD(P)-binding Rossmann-like Domain"/>
    <property type="match status" value="1"/>
</dbReference>
<dbReference type="InterPro" id="IPR051317">
    <property type="entry name" value="Gfo/Idh/MocA_oxidoreduct"/>
</dbReference>
<dbReference type="InterPro" id="IPR036291">
    <property type="entry name" value="NAD(P)-bd_dom_sf"/>
</dbReference>
<evidence type="ECO:0000259" key="3">
    <source>
        <dbReference type="Pfam" id="PF01408"/>
    </source>
</evidence>
<dbReference type="InterPro" id="IPR000683">
    <property type="entry name" value="Gfo/Idh/MocA-like_OxRdtase_N"/>
</dbReference>
<comment type="similarity">
    <text evidence="1">Belongs to the Gfo/Idh/MocA family.</text>
</comment>
<dbReference type="GO" id="GO:0016491">
    <property type="term" value="F:oxidoreductase activity"/>
    <property type="evidence" value="ECO:0007669"/>
    <property type="project" value="UniProtKB-KW"/>
</dbReference>
<comment type="caution">
    <text evidence="5">The sequence shown here is derived from an EMBL/GenBank/DDBJ whole genome shotgun (WGS) entry which is preliminary data.</text>
</comment>
<feature type="domain" description="Gfo/Idh/MocA-like oxidoreductase C-terminal" evidence="4">
    <location>
        <begin position="134"/>
        <end position="343"/>
    </location>
</feature>
<evidence type="ECO:0000313" key="5">
    <source>
        <dbReference type="EMBL" id="CAH0536084.1"/>
    </source>
</evidence>
<sequence>MTTAIKTAVIGYGFSAKTFHIPFITSLEEFELTAISSSKAEEVKSDWPQAMHYLSADELLVNSDAELVIITAPNDVHFALAKKALENNKHVIIEKPFVTDVAQGQELIELANRNNLVLSVYHNRRWDGDFLTIKKMINGGKFGDVKHYESHFDRFRPAVRQRWREQAEIGGGILFDLGSHLIDQAITLFGIPKAVTAQCETMREGSNNVDYFHVILHYPNNLAILHADLFSAGPNKRFTVKGTQGSFEKYGLDPQEERLIAGAQPIENTWSEETPDQHGVFYTLDESEKVPSEHGGYQHYFVGMAQAIREGKDAPVKAEDALWNIKLIELAMQSSQSGQTVSVNPELS</sequence>
<gene>
    <name evidence="5" type="primary">ydgJ</name>
    <name evidence="5" type="ORF">VMF7928_00180</name>
</gene>
<dbReference type="EMBL" id="CAKLDM010000001">
    <property type="protein sequence ID" value="CAH0536084.1"/>
    <property type="molecule type" value="Genomic_DNA"/>
</dbReference>
<reference evidence="5" key="1">
    <citation type="submission" date="2021-11" db="EMBL/GenBank/DDBJ databases">
        <authorList>
            <person name="Rodrigo-Torres L."/>
            <person name="Arahal R. D."/>
            <person name="Lucena T."/>
        </authorList>
    </citation>
    <scope>NUCLEOTIDE SEQUENCE</scope>
    <source>
        <strain evidence="5">CECT 7928</strain>
    </source>
</reference>
<dbReference type="EC" id="1.-.-.-" evidence="5"/>
<dbReference type="Proteomes" id="UP000838748">
    <property type="component" value="Unassembled WGS sequence"/>
</dbReference>
<organism evidence="5 6">
    <name type="scientific">Vibrio marisflavi CECT 7928</name>
    <dbReference type="NCBI Taxonomy" id="634439"/>
    <lineage>
        <taxon>Bacteria</taxon>
        <taxon>Pseudomonadati</taxon>
        <taxon>Pseudomonadota</taxon>
        <taxon>Gammaproteobacteria</taxon>
        <taxon>Vibrionales</taxon>
        <taxon>Vibrionaceae</taxon>
        <taxon>Vibrio</taxon>
    </lineage>
</organism>
<protein>
    <submittedName>
        <fullName evidence="5">Oxidoreductase YdgJ</fullName>
        <ecNumber evidence="5">1.-.-.-</ecNumber>
    </submittedName>
</protein>